<reference evidence="2 3" key="1">
    <citation type="journal article" date="2011" name="J. Bacteriol.">
        <title>Complete genome sequence of Mycoplasma haemofelis, a hemotropic mycoplasma.</title>
        <authorList>
            <person name="Barker E.N."/>
            <person name="Helps C.R."/>
            <person name="Peters I.R."/>
            <person name="Darby A.C."/>
            <person name="Radford A.D."/>
            <person name="Tasker S."/>
        </authorList>
    </citation>
    <scope>NUCLEOTIDE SEQUENCE [LARGE SCALE GENOMIC DNA]</scope>
    <source>
        <strain evidence="2 3">Langford 1</strain>
    </source>
</reference>
<dbReference type="HOGENOM" id="CLU_1738490_0_0_14"/>
<evidence type="ECO:0000256" key="1">
    <source>
        <dbReference type="SAM" id="SignalP"/>
    </source>
</evidence>
<sequence>MNSLLIKPIMLLSGTSAAACSKVFLQDEVMSEPSYVSKVGTPRTPERINSFEDIMDLQKSKGCFFWFVESWGEKKVWNALKIKKILTQEKSQNLLQFMNGKMGDCVKGKSFNYAYYNNGWTDLKEDNNTASK</sequence>
<evidence type="ECO:0008006" key="4">
    <source>
        <dbReference type="Google" id="ProtNLM"/>
    </source>
</evidence>
<gene>
    <name evidence="2" type="ORF">HF1_13060</name>
</gene>
<accession>E8ZJJ3</accession>
<dbReference type="KEGG" id="mha:HF1_13060"/>
<protein>
    <recommendedName>
        <fullName evidence="4">Lipoprotein</fullName>
    </recommendedName>
</protein>
<keyword evidence="1" id="KW-0732">Signal</keyword>
<dbReference type="Proteomes" id="UP000008637">
    <property type="component" value="Chromosome"/>
</dbReference>
<dbReference type="AlphaFoldDB" id="E8ZJJ3"/>
<dbReference type="PROSITE" id="PS51257">
    <property type="entry name" value="PROKAR_LIPOPROTEIN"/>
    <property type="match status" value="1"/>
</dbReference>
<keyword evidence="3" id="KW-1185">Reference proteome</keyword>
<proteinExistence type="predicted"/>
<organism evidence="2 3">
    <name type="scientific">Mycoplasma haemofelis (strain Langford 1)</name>
    <name type="common">Haemobartonella felis</name>
    <dbReference type="NCBI Taxonomy" id="941640"/>
    <lineage>
        <taxon>Bacteria</taxon>
        <taxon>Bacillati</taxon>
        <taxon>Mycoplasmatota</taxon>
        <taxon>Mollicutes</taxon>
        <taxon>Mycoplasmataceae</taxon>
        <taxon>Mycoplasma</taxon>
    </lineage>
</organism>
<feature type="chain" id="PRO_5003235753" description="Lipoprotein" evidence="1">
    <location>
        <begin position="19"/>
        <end position="132"/>
    </location>
</feature>
<feature type="signal peptide" evidence="1">
    <location>
        <begin position="1"/>
        <end position="18"/>
    </location>
</feature>
<dbReference type="EMBL" id="FR773153">
    <property type="protein sequence ID" value="CBY93314.1"/>
    <property type="molecule type" value="Genomic_DNA"/>
</dbReference>
<name>E8ZJJ3_MYCHL</name>
<evidence type="ECO:0000313" key="2">
    <source>
        <dbReference type="EMBL" id="CBY93314.1"/>
    </source>
</evidence>
<evidence type="ECO:0000313" key="3">
    <source>
        <dbReference type="Proteomes" id="UP000008637"/>
    </source>
</evidence>